<gene>
    <name evidence="1" type="ORF">LYNGBM3L_13160</name>
</gene>
<dbReference type="OrthoDB" id="467680at2"/>
<dbReference type="AlphaFoldDB" id="F4XL47"/>
<dbReference type="RefSeq" id="WP_008179790.1">
    <property type="nucleotide sequence ID" value="NZ_GL890828.1"/>
</dbReference>
<accession>F4XL47</accession>
<keyword evidence="2" id="KW-1185">Reference proteome</keyword>
<dbReference type="HOGENOM" id="CLU_165262_0_0_3"/>
<reference evidence="2" key="1">
    <citation type="journal article" date="2011" name="Proc. Natl. Acad. Sci. U.S.A.">
        <title>Genomic insights into the physiology and ecology of the marine filamentous cyanobacterium Lyngbya majuscula.</title>
        <authorList>
            <person name="Jones A.C."/>
            <person name="Monroe E.A."/>
            <person name="Podell S."/>
            <person name="Hess W.R."/>
            <person name="Klages S."/>
            <person name="Esquenazi E."/>
            <person name="Niessen S."/>
            <person name="Hoover H."/>
            <person name="Rothmann M."/>
            <person name="Lasken R.S."/>
            <person name="Yates J.R.III."/>
            <person name="Reinhardt R."/>
            <person name="Kube M."/>
            <person name="Burkart M.D."/>
            <person name="Allen E.E."/>
            <person name="Dorrestein P.C."/>
            <person name="Gerwick W.H."/>
            <person name="Gerwick L."/>
        </authorList>
    </citation>
    <scope>NUCLEOTIDE SEQUENCE [LARGE SCALE GENOMIC DNA]</scope>
    <source>
        <strain evidence="2">3L</strain>
    </source>
</reference>
<dbReference type="EMBL" id="GL890828">
    <property type="protein sequence ID" value="EGJ34737.1"/>
    <property type="molecule type" value="Genomic_DNA"/>
</dbReference>
<protein>
    <submittedName>
        <fullName evidence="1">Uncharacterized protein</fullName>
    </submittedName>
</protein>
<sequence length="118" mass="13098">MKPEIQEIGNFIKLINSQPDIFSEQDRNELEAIITPLSNHDVEGLLDKIENWCKSNPVIDDALNVLVGSQPIREKGIGGTVATPEAKADYEKNVKEELLNALRKSSTEETEKPNTPKG</sequence>
<organism evidence="1 2">
    <name type="scientific">Moorena producens 3L</name>
    <dbReference type="NCBI Taxonomy" id="489825"/>
    <lineage>
        <taxon>Bacteria</taxon>
        <taxon>Bacillati</taxon>
        <taxon>Cyanobacteriota</taxon>
        <taxon>Cyanophyceae</taxon>
        <taxon>Coleofasciculales</taxon>
        <taxon>Coleofasciculaceae</taxon>
        <taxon>Moorena</taxon>
    </lineage>
</organism>
<evidence type="ECO:0000313" key="2">
    <source>
        <dbReference type="Proteomes" id="UP000003959"/>
    </source>
</evidence>
<evidence type="ECO:0000313" key="1">
    <source>
        <dbReference type="EMBL" id="EGJ34737.1"/>
    </source>
</evidence>
<dbReference type="Proteomes" id="UP000003959">
    <property type="component" value="Unassembled WGS sequence"/>
</dbReference>
<proteinExistence type="predicted"/>
<name>F4XL47_9CYAN</name>